<feature type="transmembrane region" description="Helical" evidence="1">
    <location>
        <begin position="48"/>
        <end position="68"/>
    </location>
</feature>
<dbReference type="Proteomes" id="UP000887574">
    <property type="component" value="Unplaced"/>
</dbReference>
<protein>
    <submittedName>
        <fullName evidence="3">Uncharacterized protein</fullName>
    </submittedName>
</protein>
<keyword evidence="2" id="KW-1185">Reference proteome</keyword>
<keyword evidence="1" id="KW-1133">Transmembrane helix</keyword>
<accession>A0A915DY24</accession>
<dbReference type="AlphaFoldDB" id="A0A915DY24"/>
<evidence type="ECO:0000256" key="1">
    <source>
        <dbReference type="SAM" id="Phobius"/>
    </source>
</evidence>
<feature type="transmembrane region" description="Helical" evidence="1">
    <location>
        <begin position="74"/>
        <end position="100"/>
    </location>
</feature>
<evidence type="ECO:0000313" key="3">
    <source>
        <dbReference type="WBParaSite" id="jg24386"/>
    </source>
</evidence>
<proteinExistence type="predicted"/>
<keyword evidence="1" id="KW-0472">Membrane</keyword>
<keyword evidence="1" id="KW-0812">Transmembrane</keyword>
<evidence type="ECO:0000313" key="2">
    <source>
        <dbReference type="Proteomes" id="UP000887574"/>
    </source>
</evidence>
<reference evidence="3" key="1">
    <citation type="submission" date="2022-11" db="UniProtKB">
        <authorList>
            <consortium name="WormBaseParasite"/>
        </authorList>
    </citation>
    <scope>IDENTIFICATION</scope>
</reference>
<organism evidence="2 3">
    <name type="scientific">Ditylenchus dipsaci</name>
    <dbReference type="NCBI Taxonomy" id="166011"/>
    <lineage>
        <taxon>Eukaryota</taxon>
        <taxon>Metazoa</taxon>
        <taxon>Ecdysozoa</taxon>
        <taxon>Nematoda</taxon>
        <taxon>Chromadorea</taxon>
        <taxon>Rhabditida</taxon>
        <taxon>Tylenchina</taxon>
        <taxon>Tylenchomorpha</taxon>
        <taxon>Sphaerularioidea</taxon>
        <taxon>Anguinidae</taxon>
        <taxon>Anguininae</taxon>
        <taxon>Ditylenchus</taxon>
    </lineage>
</organism>
<sequence length="120" mass="13660">MTSYSFEENEQHVKKKCCKLTFGTPALLIGVIGSIANLIDIIQFVQEIHLIISLISLFTCLAVVVSHFKKKTYLYLPFLVFNAFLILYYITVLIYLIFGLRSGRTAIQKKAGSWILLPRS</sequence>
<dbReference type="WBParaSite" id="jg24386">
    <property type="protein sequence ID" value="jg24386"/>
    <property type="gene ID" value="jg24386"/>
</dbReference>
<feature type="transmembrane region" description="Helical" evidence="1">
    <location>
        <begin position="20"/>
        <end position="39"/>
    </location>
</feature>
<name>A0A915DY24_9BILA</name>